<sequence>MYDVLPNSLQMKHPDVHLAKACTFVNTKLSGGFILDETTCLAGASSYQVFLVDGSAAYRMSHAFQ</sequence>
<protein>
    <submittedName>
        <fullName evidence="1">Uncharacterized protein</fullName>
    </submittedName>
</protein>
<evidence type="ECO:0000313" key="1">
    <source>
        <dbReference type="EMBL" id="OAY36181.1"/>
    </source>
</evidence>
<reference evidence="1" key="1">
    <citation type="submission" date="2016-02" db="EMBL/GenBank/DDBJ databases">
        <title>WGS assembly of Manihot esculenta.</title>
        <authorList>
            <person name="Bredeson J.V."/>
            <person name="Prochnik S.E."/>
            <person name="Lyons J.B."/>
            <person name="Schmutz J."/>
            <person name="Grimwood J."/>
            <person name="Vrebalov J."/>
            <person name="Bart R.S."/>
            <person name="Amuge T."/>
            <person name="Ferguson M.E."/>
            <person name="Green R."/>
            <person name="Putnam N."/>
            <person name="Stites J."/>
            <person name="Rounsley S."/>
            <person name="Rokhsar D.S."/>
        </authorList>
    </citation>
    <scope>NUCLEOTIDE SEQUENCE [LARGE SCALE GENOMIC DNA]</scope>
    <source>
        <tissue evidence="1">Leaf</tissue>
    </source>
</reference>
<organism evidence="1">
    <name type="scientific">Manihot esculenta</name>
    <name type="common">Cassava</name>
    <name type="synonym">Jatropha manihot</name>
    <dbReference type="NCBI Taxonomy" id="3983"/>
    <lineage>
        <taxon>Eukaryota</taxon>
        <taxon>Viridiplantae</taxon>
        <taxon>Streptophyta</taxon>
        <taxon>Embryophyta</taxon>
        <taxon>Tracheophyta</taxon>
        <taxon>Spermatophyta</taxon>
        <taxon>Magnoliopsida</taxon>
        <taxon>eudicotyledons</taxon>
        <taxon>Gunneridae</taxon>
        <taxon>Pentapetalae</taxon>
        <taxon>rosids</taxon>
        <taxon>fabids</taxon>
        <taxon>Malpighiales</taxon>
        <taxon>Euphorbiaceae</taxon>
        <taxon>Crotonoideae</taxon>
        <taxon>Manihoteae</taxon>
        <taxon>Manihot</taxon>
    </lineage>
</organism>
<dbReference type="EMBL" id="CM004397">
    <property type="protein sequence ID" value="OAY36181.1"/>
    <property type="molecule type" value="Genomic_DNA"/>
</dbReference>
<gene>
    <name evidence="1" type="ORF">MANES_11G001700</name>
</gene>
<name>A0A2C9UWY9_MANES</name>
<proteinExistence type="predicted"/>
<dbReference type="AlphaFoldDB" id="A0A2C9UWY9"/>
<accession>A0A2C9UWY9</accession>